<proteinExistence type="predicted"/>
<evidence type="ECO:0000313" key="2">
    <source>
        <dbReference type="EMBL" id="OWK00021.1"/>
    </source>
</evidence>
<dbReference type="AlphaFoldDB" id="A0A212C203"/>
<organism evidence="2 3">
    <name type="scientific">Cervus elaphus hippelaphus</name>
    <name type="common">European red deer</name>
    <dbReference type="NCBI Taxonomy" id="46360"/>
    <lineage>
        <taxon>Eukaryota</taxon>
        <taxon>Metazoa</taxon>
        <taxon>Chordata</taxon>
        <taxon>Craniata</taxon>
        <taxon>Vertebrata</taxon>
        <taxon>Euteleostomi</taxon>
        <taxon>Mammalia</taxon>
        <taxon>Eutheria</taxon>
        <taxon>Laurasiatheria</taxon>
        <taxon>Artiodactyla</taxon>
        <taxon>Ruminantia</taxon>
        <taxon>Pecora</taxon>
        <taxon>Cervidae</taxon>
        <taxon>Cervinae</taxon>
        <taxon>Cervus</taxon>
    </lineage>
</organism>
<keyword evidence="3" id="KW-1185">Reference proteome</keyword>
<feature type="region of interest" description="Disordered" evidence="1">
    <location>
        <begin position="77"/>
        <end position="119"/>
    </location>
</feature>
<sequence>NETVELGTSDNLDIVKEALVVDRGLPDSRQGNPNALESKPPSKELNVSYERENVKRIGTILAVALSQGDRFSFRHSANSPYEALGQDPPAHGSPGSKGNGTSQVVTRQAPEIIHPESANLQDWKIDIDKNGIRSLDFISFPKQSS</sequence>
<feature type="non-terminal residue" evidence="2">
    <location>
        <position position="1"/>
    </location>
</feature>
<reference evidence="2 3" key="1">
    <citation type="journal article" date="2018" name="Mol. Genet. Genomics">
        <title>The red deer Cervus elaphus genome CerEla1.0: sequencing, annotating, genes, and chromosomes.</title>
        <authorList>
            <person name="Bana N.A."/>
            <person name="Nyiri A."/>
            <person name="Nagy J."/>
            <person name="Frank K."/>
            <person name="Nagy T."/>
            <person name="Steger V."/>
            <person name="Schiller M."/>
            <person name="Lakatos P."/>
            <person name="Sugar L."/>
            <person name="Horn P."/>
            <person name="Barta E."/>
            <person name="Orosz L."/>
        </authorList>
    </citation>
    <scope>NUCLEOTIDE SEQUENCE [LARGE SCALE GENOMIC DNA]</scope>
    <source>
        <strain evidence="2">Hungarian</strain>
    </source>
</reference>
<name>A0A212C203_CEREH</name>
<feature type="region of interest" description="Disordered" evidence="1">
    <location>
        <begin position="22"/>
        <end position="45"/>
    </location>
</feature>
<accession>A0A212C203</accession>
<dbReference type="Proteomes" id="UP000242450">
    <property type="component" value="Chromosome 33"/>
</dbReference>
<dbReference type="EMBL" id="MKHE01000033">
    <property type="protein sequence ID" value="OWK00021.1"/>
    <property type="molecule type" value="Genomic_DNA"/>
</dbReference>
<feature type="non-terminal residue" evidence="2">
    <location>
        <position position="145"/>
    </location>
</feature>
<comment type="caution">
    <text evidence="2">The sequence shown here is derived from an EMBL/GenBank/DDBJ whole genome shotgun (WGS) entry which is preliminary data.</text>
</comment>
<protein>
    <submittedName>
        <fullName evidence="2">Uncharacterized protein</fullName>
    </submittedName>
</protein>
<evidence type="ECO:0000313" key="3">
    <source>
        <dbReference type="Proteomes" id="UP000242450"/>
    </source>
</evidence>
<gene>
    <name evidence="2" type="ORF">Celaphus_00015935</name>
</gene>
<evidence type="ECO:0000256" key="1">
    <source>
        <dbReference type="SAM" id="MobiDB-lite"/>
    </source>
</evidence>